<evidence type="ECO:0000256" key="6">
    <source>
        <dbReference type="PIRSR" id="PIRSR600175-1"/>
    </source>
</evidence>
<evidence type="ECO:0000256" key="8">
    <source>
        <dbReference type="SAM" id="Phobius"/>
    </source>
</evidence>
<dbReference type="GO" id="GO:0046872">
    <property type="term" value="F:metal ion binding"/>
    <property type="evidence" value="ECO:0007669"/>
    <property type="project" value="UniProtKB-KW"/>
</dbReference>
<dbReference type="GO" id="GO:0005886">
    <property type="term" value="C:plasma membrane"/>
    <property type="evidence" value="ECO:0007669"/>
    <property type="project" value="TreeGrafter"/>
</dbReference>
<name>A0A673LIZ2_9TELE</name>
<dbReference type="GO" id="GO:0005332">
    <property type="term" value="F:gamma-aminobutyric acid:sodium:chloride symporter activity"/>
    <property type="evidence" value="ECO:0007669"/>
    <property type="project" value="TreeGrafter"/>
</dbReference>
<feature type="binding site" evidence="6">
    <location>
        <position position="370"/>
    </location>
    <ligand>
        <name>Na(+)</name>
        <dbReference type="ChEBI" id="CHEBI:29101"/>
        <label>1</label>
    </ligand>
</feature>
<reference evidence="9" key="1">
    <citation type="submission" date="2025-08" db="UniProtKB">
        <authorList>
            <consortium name="Ensembl"/>
        </authorList>
    </citation>
    <scope>IDENTIFICATION</scope>
</reference>
<accession>A0A673LIZ2</accession>
<keyword evidence="6" id="KW-0915">Sodium</keyword>
<dbReference type="AlphaFoldDB" id="A0A673LIZ2"/>
<evidence type="ECO:0000256" key="7">
    <source>
        <dbReference type="RuleBase" id="RU003732"/>
    </source>
</evidence>
<feature type="transmembrane region" description="Helical" evidence="8">
    <location>
        <begin position="358"/>
        <end position="383"/>
    </location>
</feature>
<dbReference type="PROSITE" id="PS00754">
    <property type="entry name" value="NA_NEUROTRAN_SYMP_2"/>
    <property type="match status" value="1"/>
</dbReference>
<feature type="binding site" evidence="6">
    <location>
        <position position="273"/>
    </location>
    <ligand>
        <name>Na(+)</name>
        <dbReference type="ChEBI" id="CHEBI:29101"/>
        <label>1</label>
    </ligand>
</feature>
<dbReference type="PANTHER" id="PTHR11616">
    <property type="entry name" value="SODIUM/CHLORIDE DEPENDENT TRANSPORTER"/>
    <property type="match status" value="1"/>
</dbReference>
<evidence type="ECO:0000256" key="2">
    <source>
        <dbReference type="ARBA" id="ARBA00022448"/>
    </source>
</evidence>
<comment type="subcellular location">
    <subcellularLocation>
        <location evidence="1">Membrane</location>
        <topology evidence="1">Multi-pass membrane protein</topology>
    </subcellularLocation>
</comment>
<dbReference type="InterPro" id="IPR000175">
    <property type="entry name" value="Na/ntran_symport"/>
</dbReference>
<dbReference type="PROSITE" id="PS00610">
    <property type="entry name" value="NA_NEUROTRAN_SYMP_1"/>
    <property type="match status" value="1"/>
</dbReference>
<dbReference type="InterPro" id="IPR037272">
    <property type="entry name" value="SNS_sf"/>
</dbReference>
<organism evidence="9 10">
    <name type="scientific">Sinocyclocheilus rhinocerous</name>
    <dbReference type="NCBI Taxonomy" id="307959"/>
    <lineage>
        <taxon>Eukaryota</taxon>
        <taxon>Metazoa</taxon>
        <taxon>Chordata</taxon>
        <taxon>Craniata</taxon>
        <taxon>Vertebrata</taxon>
        <taxon>Euteleostomi</taxon>
        <taxon>Actinopterygii</taxon>
        <taxon>Neopterygii</taxon>
        <taxon>Teleostei</taxon>
        <taxon>Ostariophysi</taxon>
        <taxon>Cypriniformes</taxon>
        <taxon>Cyprinidae</taxon>
        <taxon>Cyprininae</taxon>
        <taxon>Sinocyclocheilus</taxon>
    </lineage>
</organism>
<feature type="transmembrane region" description="Helical" evidence="8">
    <location>
        <begin position="82"/>
        <end position="102"/>
    </location>
</feature>
<feature type="binding site" evidence="6">
    <location>
        <position position="35"/>
    </location>
    <ligand>
        <name>Na(+)</name>
        <dbReference type="ChEBI" id="CHEBI:29101"/>
        <label>1</label>
    </ligand>
</feature>
<keyword evidence="6" id="KW-0479">Metal-binding</keyword>
<reference evidence="9" key="2">
    <citation type="submission" date="2025-09" db="UniProtKB">
        <authorList>
            <consortium name="Ensembl"/>
        </authorList>
    </citation>
    <scope>IDENTIFICATION</scope>
</reference>
<feature type="transmembrane region" description="Helical" evidence="8">
    <location>
        <begin position="512"/>
        <end position="535"/>
    </location>
</feature>
<sequence length="563" mass="62844">MCSQVLRVRGQAEDSSLQDRGQWASKAEFLLAVAGQIIGLGNVWRFPYLCYKNGGGVFFVPYMLFLVVCGVPLFLLETALGQFTSLGGVGAWMKICPLFAGLGFASQMMILHSCVYYIVILAWAFFYLCSSFQTRLPWSHCNNTWNTGVMHTSHTHITHDPSVSLTDAKAQDWHVLDLSASVDRLGSVNWRLALCLLLVWTVCYFCVWKGVKSTGKVVYVTATFPYLMLLVLLVHGVSLPGAVDGIVYYLKPNHTRLTDPQVWMDAGTQIFFSYGICLGSLTALGSYNKFNNYCYKDCFRLCLLNSSTSFIAGFAIFSVLGFMAQEQGVDIADVVQSGPGLVFIAYPRAVSMMPLPQLWAVCFFLMILMLGLDTQFVSLEALIMSVSDLYPTLIRRCHRREIMLLLVCLVCFLIGLLMVTPGGLYVFQIYDHFSCSGASLLLLSVCQSVAIGWIYSADRFSNNIKAMIGYQPLCIFRLCWRYLTPAMCIGTFGFSLMFWSPLTLANGVTAPVWATAMGWTLTLSSVSLLPLWAIYSLMNTPGTLQQVKKKPLYHVKIHEYRVI</sequence>
<dbReference type="PRINTS" id="PR00176">
    <property type="entry name" value="NANEUSMPORT"/>
</dbReference>
<dbReference type="GO" id="GO:0042995">
    <property type="term" value="C:cell projection"/>
    <property type="evidence" value="ECO:0007669"/>
    <property type="project" value="TreeGrafter"/>
</dbReference>
<dbReference type="SUPFAM" id="SSF161070">
    <property type="entry name" value="SNF-like"/>
    <property type="match status" value="1"/>
</dbReference>
<keyword evidence="10" id="KW-1185">Reference proteome</keyword>
<evidence type="ECO:0000313" key="10">
    <source>
        <dbReference type="Proteomes" id="UP000472270"/>
    </source>
</evidence>
<evidence type="ECO:0000313" key="9">
    <source>
        <dbReference type="Ensembl" id="ENSSRHP00000076421.1"/>
    </source>
</evidence>
<evidence type="ECO:0000256" key="3">
    <source>
        <dbReference type="ARBA" id="ARBA00022692"/>
    </source>
</evidence>
<feature type="transmembrane region" description="Helical" evidence="8">
    <location>
        <begin position="439"/>
        <end position="457"/>
    </location>
</feature>
<keyword evidence="3 7" id="KW-0812">Transmembrane</keyword>
<evidence type="ECO:0000256" key="1">
    <source>
        <dbReference type="ARBA" id="ARBA00004141"/>
    </source>
</evidence>
<feature type="transmembrane region" description="Helical" evidence="8">
    <location>
        <begin position="404"/>
        <end position="427"/>
    </location>
</feature>
<dbReference type="PROSITE" id="PS50267">
    <property type="entry name" value="NA_NEUROTRAN_SYMP_3"/>
    <property type="match status" value="1"/>
</dbReference>
<feature type="transmembrane region" description="Helical" evidence="8">
    <location>
        <begin position="188"/>
        <end position="207"/>
    </location>
</feature>
<dbReference type="Pfam" id="PF00209">
    <property type="entry name" value="SNF"/>
    <property type="match status" value="1"/>
</dbReference>
<evidence type="ECO:0000256" key="5">
    <source>
        <dbReference type="ARBA" id="ARBA00023136"/>
    </source>
</evidence>
<feature type="transmembrane region" description="Helical" evidence="8">
    <location>
        <begin position="270"/>
        <end position="290"/>
    </location>
</feature>
<feature type="transmembrane region" description="Helical" evidence="8">
    <location>
        <begin position="478"/>
        <end position="500"/>
    </location>
</feature>
<protein>
    <recommendedName>
        <fullName evidence="7">Transporter</fullName>
    </recommendedName>
</protein>
<evidence type="ECO:0000256" key="4">
    <source>
        <dbReference type="ARBA" id="ARBA00022989"/>
    </source>
</evidence>
<feature type="transmembrane region" description="Helical" evidence="8">
    <location>
        <begin position="302"/>
        <end position="324"/>
    </location>
</feature>
<dbReference type="Ensembl" id="ENSSRHT00000078503.1">
    <property type="protein sequence ID" value="ENSSRHP00000076421.1"/>
    <property type="gene ID" value="ENSSRHG00000037936.1"/>
</dbReference>
<dbReference type="CDD" id="cd11496">
    <property type="entry name" value="SLC6sbd-TauT-like"/>
    <property type="match status" value="1"/>
</dbReference>
<feature type="transmembrane region" description="Helical" evidence="8">
    <location>
        <begin position="56"/>
        <end position="76"/>
    </location>
</feature>
<keyword evidence="5 8" id="KW-0472">Membrane</keyword>
<feature type="binding site" evidence="6">
    <location>
        <position position="373"/>
    </location>
    <ligand>
        <name>Na(+)</name>
        <dbReference type="ChEBI" id="CHEBI:29101"/>
        <label>1</label>
    </ligand>
</feature>
<proteinExistence type="inferred from homology"/>
<feature type="binding site" evidence="6">
    <location>
        <position position="42"/>
    </location>
    <ligand>
        <name>Na(+)</name>
        <dbReference type="ChEBI" id="CHEBI:29101"/>
        <label>1</label>
    </ligand>
</feature>
<feature type="transmembrane region" description="Helical" evidence="8">
    <location>
        <begin position="227"/>
        <end position="250"/>
    </location>
</feature>
<feature type="transmembrane region" description="Helical" evidence="8">
    <location>
        <begin position="114"/>
        <end position="133"/>
    </location>
</feature>
<dbReference type="Proteomes" id="UP000472270">
    <property type="component" value="Unassembled WGS sequence"/>
</dbReference>
<comment type="similarity">
    <text evidence="7">Belongs to the sodium:neurotransmitter symporter (SNF) (TC 2.A.22) family.</text>
</comment>
<feature type="binding site" evidence="6">
    <location>
        <position position="305"/>
    </location>
    <ligand>
        <name>Na(+)</name>
        <dbReference type="ChEBI" id="CHEBI:29101"/>
        <label>1</label>
    </ligand>
</feature>
<keyword evidence="4 8" id="KW-1133">Transmembrane helix</keyword>
<keyword evidence="7" id="KW-0769">Symport</keyword>
<keyword evidence="2 7" id="KW-0813">Transport</keyword>
<dbReference type="PANTHER" id="PTHR11616:SF249">
    <property type="entry name" value="SOLUTE CARRIER FAMILY 6 MEMBER 22, TANDEM DUPLICATE 2 ISOFORM X2-RELATED"/>
    <property type="match status" value="1"/>
</dbReference>